<protein>
    <submittedName>
        <fullName evidence="1">Uncharacterized protein</fullName>
    </submittedName>
</protein>
<accession>A0ABC9NDF1</accession>
<keyword evidence="2" id="KW-1185">Reference proteome</keyword>
<gene>
    <name evidence="1" type="ORF">BACUNI_01641</name>
</gene>
<proteinExistence type="predicted"/>
<reference evidence="1" key="1">
    <citation type="submission" date="2007-06" db="EMBL/GenBank/DDBJ databases">
        <authorList>
            <person name="Fulton L."/>
            <person name="Clifton S."/>
            <person name="Fulton B."/>
            <person name="Xu J."/>
            <person name="Minx P."/>
            <person name="Pepin K.H."/>
            <person name="Johnson M."/>
            <person name="Thiruvilangam P."/>
            <person name="Bhonagiri V."/>
            <person name="Nash W.E."/>
            <person name="Mardis E.R."/>
            <person name="Wilson R.K."/>
        </authorList>
    </citation>
    <scope>NUCLEOTIDE SEQUENCE [LARGE SCALE GENOMIC DNA]</scope>
    <source>
        <strain evidence="1">ATCC 8492</strain>
    </source>
</reference>
<name>A0ABC9NDF1_BACUC</name>
<dbReference type="Proteomes" id="UP000004110">
    <property type="component" value="Unassembled WGS sequence"/>
</dbReference>
<sequence>MLMLALEWMGMHNDNTIHHMRVGKQRNSSQIGNEQQREETLHYIPQLHQDFPIKTDAQR</sequence>
<evidence type="ECO:0000313" key="1">
    <source>
        <dbReference type="EMBL" id="EDO54658.1"/>
    </source>
</evidence>
<reference evidence="1" key="2">
    <citation type="submission" date="2013-11" db="EMBL/GenBank/DDBJ databases">
        <title>Draft genome sequence of Bacteroides uniformis (ATCC 8492).</title>
        <authorList>
            <person name="Sudarsanam P."/>
            <person name="Ley R."/>
            <person name="Guruge J."/>
            <person name="Turnbaugh P.J."/>
            <person name="Mahowald M."/>
            <person name="Liep D."/>
            <person name="Gordon J."/>
        </authorList>
    </citation>
    <scope>NUCLEOTIDE SEQUENCE</scope>
    <source>
        <strain evidence="1">ATCC 8492</strain>
    </source>
</reference>
<comment type="caution">
    <text evidence="1">The sequence shown here is derived from an EMBL/GenBank/DDBJ whole genome shotgun (WGS) entry which is preliminary data.</text>
</comment>
<dbReference type="EMBL" id="AAYH02000041">
    <property type="protein sequence ID" value="EDO54658.1"/>
    <property type="molecule type" value="Genomic_DNA"/>
</dbReference>
<organism evidence="1 2">
    <name type="scientific">Bacteroides uniformis (strain ATCC 8492 / DSM 6597 / CCUG 4942 / CIP 103695 / JCM 5828 / KCTC 5204 / NCTC 13054 / VPI 0061)</name>
    <dbReference type="NCBI Taxonomy" id="411479"/>
    <lineage>
        <taxon>Bacteria</taxon>
        <taxon>Pseudomonadati</taxon>
        <taxon>Bacteroidota</taxon>
        <taxon>Bacteroidia</taxon>
        <taxon>Bacteroidales</taxon>
        <taxon>Bacteroidaceae</taxon>
        <taxon>Bacteroides</taxon>
    </lineage>
</organism>
<dbReference type="AlphaFoldDB" id="A0ABC9NDF1"/>
<evidence type="ECO:0000313" key="2">
    <source>
        <dbReference type="Proteomes" id="UP000004110"/>
    </source>
</evidence>